<sequence length="146" mass="16338">MPPEQRFAPNATPYERIGGEAAVRLLVKRFYSLMDELPEAWGVRRLHAEDLGGSEEKLFLFLSGWLGGPNLYVERFGPPFMRARHLPFSIGVAERDQWLLCMRTALDECVGDAALRESLYGSFSALADHMRNRAEAPAGQAAQQSL</sequence>
<dbReference type="KEGG" id="thu:AC731_004635"/>
<dbReference type="PANTHER" id="PTHR47366:SF1">
    <property type="entry name" value="TWO-ON-TWO HEMOGLOBIN-3"/>
    <property type="match status" value="1"/>
</dbReference>
<comment type="cofactor">
    <cofactor evidence="1">
        <name>heme</name>
        <dbReference type="ChEBI" id="CHEBI:30413"/>
    </cofactor>
</comment>
<comment type="similarity">
    <text evidence="6">Belongs to the truncated hemoglobin family. Group II subfamily.</text>
</comment>
<dbReference type="Gene3D" id="1.10.490.10">
    <property type="entry name" value="Globins"/>
    <property type="match status" value="1"/>
</dbReference>
<evidence type="ECO:0000313" key="7">
    <source>
        <dbReference type="EMBL" id="AMO36283.1"/>
    </source>
</evidence>
<keyword evidence="3" id="KW-0349">Heme</keyword>
<dbReference type="EMBL" id="CP014646">
    <property type="protein sequence ID" value="AMO36283.1"/>
    <property type="molecule type" value="Genomic_DNA"/>
</dbReference>
<dbReference type="Proteomes" id="UP000036902">
    <property type="component" value="Chromosome"/>
</dbReference>
<keyword evidence="2" id="KW-0813">Transport</keyword>
<evidence type="ECO:0000256" key="4">
    <source>
        <dbReference type="ARBA" id="ARBA00022723"/>
    </source>
</evidence>
<dbReference type="GO" id="GO:0019825">
    <property type="term" value="F:oxygen binding"/>
    <property type="evidence" value="ECO:0007669"/>
    <property type="project" value="InterPro"/>
</dbReference>
<evidence type="ECO:0000256" key="5">
    <source>
        <dbReference type="ARBA" id="ARBA00023004"/>
    </source>
</evidence>
<dbReference type="InterPro" id="IPR009050">
    <property type="entry name" value="Globin-like_sf"/>
</dbReference>
<evidence type="ECO:0000256" key="1">
    <source>
        <dbReference type="ARBA" id="ARBA00001971"/>
    </source>
</evidence>
<protein>
    <submittedName>
        <fullName evidence="7">Globin</fullName>
    </submittedName>
</protein>
<evidence type="ECO:0000256" key="6">
    <source>
        <dbReference type="ARBA" id="ARBA00034496"/>
    </source>
</evidence>
<dbReference type="GO" id="GO:0020037">
    <property type="term" value="F:heme binding"/>
    <property type="evidence" value="ECO:0007669"/>
    <property type="project" value="InterPro"/>
</dbReference>
<dbReference type="STRING" id="1134435.AC731_004635"/>
<organism evidence="7 8">
    <name type="scientific">Thauera humireducens</name>
    <dbReference type="NCBI Taxonomy" id="1134435"/>
    <lineage>
        <taxon>Bacteria</taxon>
        <taxon>Pseudomonadati</taxon>
        <taxon>Pseudomonadota</taxon>
        <taxon>Betaproteobacteria</taxon>
        <taxon>Rhodocyclales</taxon>
        <taxon>Zoogloeaceae</taxon>
        <taxon>Thauera</taxon>
    </lineage>
</organism>
<gene>
    <name evidence="7" type="ORF">AC731_004635</name>
</gene>
<proteinExistence type="inferred from homology"/>
<evidence type="ECO:0000256" key="3">
    <source>
        <dbReference type="ARBA" id="ARBA00022617"/>
    </source>
</evidence>
<accession>A0A127K2V3</accession>
<dbReference type="GO" id="GO:0005344">
    <property type="term" value="F:oxygen carrier activity"/>
    <property type="evidence" value="ECO:0007669"/>
    <property type="project" value="InterPro"/>
</dbReference>
<dbReference type="AlphaFoldDB" id="A0A127K2V3"/>
<keyword evidence="4" id="KW-0479">Metal-binding</keyword>
<evidence type="ECO:0000313" key="8">
    <source>
        <dbReference type="Proteomes" id="UP000036902"/>
    </source>
</evidence>
<dbReference type="RefSeq" id="WP_038010492.1">
    <property type="nucleotide sequence ID" value="NZ_CP014646.1"/>
</dbReference>
<dbReference type="SUPFAM" id="SSF46458">
    <property type="entry name" value="Globin-like"/>
    <property type="match status" value="1"/>
</dbReference>
<dbReference type="Pfam" id="PF01152">
    <property type="entry name" value="Bac_globin"/>
    <property type="match status" value="1"/>
</dbReference>
<dbReference type="GO" id="GO:0046872">
    <property type="term" value="F:metal ion binding"/>
    <property type="evidence" value="ECO:0007669"/>
    <property type="project" value="UniProtKB-KW"/>
</dbReference>
<dbReference type="CDD" id="cd14773">
    <property type="entry name" value="TrHb2_PhHbO-like_O"/>
    <property type="match status" value="1"/>
</dbReference>
<reference evidence="8" key="1">
    <citation type="submission" date="2016-03" db="EMBL/GenBank/DDBJ databases">
        <authorList>
            <person name="Ma C."/>
            <person name="Zhou S."/>
            <person name="Yang G."/>
        </authorList>
    </citation>
    <scope>NUCLEOTIDE SEQUENCE [LARGE SCALE GENOMIC DNA]</scope>
    <source>
        <strain evidence="8">SgZ-1</strain>
    </source>
</reference>
<dbReference type="InterPro" id="IPR044203">
    <property type="entry name" value="GlbO/GLB3-like"/>
</dbReference>
<dbReference type="PROSITE" id="PS01213">
    <property type="entry name" value="GLOBIN_FAM_2"/>
    <property type="match status" value="1"/>
</dbReference>
<dbReference type="InterPro" id="IPR019795">
    <property type="entry name" value="Globin_bac-like_CS"/>
</dbReference>
<name>A0A127K2V3_9RHOO</name>
<dbReference type="InterPro" id="IPR001486">
    <property type="entry name" value="Hemoglobin_trunc"/>
</dbReference>
<keyword evidence="5" id="KW-0408">Iron</keyword>
<dbReference type="InterPro" id="IPR012292">
    <property type="entry name" value="Globin/Proto"/>
</dbReference>
<evidence type="ECO:0000256" key="2">
    <source>
        <dbReference type="ARBA" id="ARBA00022448"/>
    </source>
</evidence>
<dbReference type="PANTHER" id="PTHR47366">
    <property type="entry name" value="TWO-ON-TWO HEMOGLOBIN-3"/>
    <property type="match status" value="1"/>
</dbReference>
<keyword evidence="8" id="KW-1185">Reference proteome</keyword>